<dbReference type="AlphaFoldDB" id="K6ZDL0"/>
<evidence type="ECO:0000256" key="3">
    <source>
        <dbReference type="ARBA" id="ARBA00022692"/>
    </source>
</evidence>
<reference evidence="10" key="1">
    <citation type="journal article" date="2014" name="Environ. Microbiol.">
        <title>Comparative genomics of the marine bacterial genus Glaciecola reveals the high degree of genomic diversity and genomic characteristic for cold adaptation.</title>
        <authorList>
            <person name="Qin Q.L."/>
            <person name="Xie B.B."/>
            <person name="Yu Y."/>
            <person name="Shu Y.L."/>
            <person name="Rong J.C."/>
            <person name="Zhang Y.J."/>
            <person name="Zhao D.L."/>
            <person name="Chen X.L."/>
            <person name="Zhang X.Y."/>
            <person name="Chen B."/>
            <person name="Zhou B.C."/>
            <person name="Zhang Y.Z."/>
        </authorList>
    </citation>
    <scope>NUCLEOTIDE SEQUENCE [LARGE SCALE GENOMIC DNA]</scope>
    <source>
        <strain evidence="10">LMG 21857</strain>
    </source>
</reference>
<dbReference type="STRING" id="1129793.GPLA_3291"/>
<dbReference type="InterPro" id="IPR003838">
    <property type="entry name" value="ABC3_permease_C"/>
</dbReference>
<comment type="caution">
    <text evidence="9">The sequence shown here is derived from an EMBL/GenBank/DDBJ whole genome shotgun (WGS) entry which is preliminary data.</text>
</comment>
<dbReference type="EMBL" id="BAER01000095">
    <property type="protein sequence ID" value="GAC34181.1"/>
    <property type="molecule type" value="Genomic_DNA"/>
</dbReference>
<evidence type="ECO:0000313" key="9">
    <source>
        <dbReference type="EMBL" id="GAC34181.1"/>
    </source>
</evidence>
<evidence type="ECO:0000313" key="10">
    <source>
        <dbReference type="Proteomes" id="UP000006322"/>
    </source>
</evidence>
<feature type="transmembrane region" description="Helical" evidence="6">
    <location>
        <begin position="338"/>
        <end position="364"/>
    </location>
</feature>
<keyword evidence="4 6" id="KW-1133">Transmembrane helix</keyword>
<evidence type="ECO:0000256" key="1">
    <source>
        <dbReference type="ARBA" id="ARBA00004651"/>
    </source>
</evidence>
<feature type="domain" description="MacB-like periplasmic core" evidence="8">
    <location>
        <begin position="3"/>
        <end position="255"/>
    </location>
</feature>
<dbReference type="InterPro" id="IPR025857">
    <property type="entry name" value="MacB_PCD"/>
</dbReference>
<dbReference type="Pfam" id="PF12704">
    <property type="entry name" value="MacB_PCD"/>
    <property type="match status" value="1"/>
</dbReference>
<dbReference type="Proteomes" id="UP000006322">
    <property type="component" value="Unassembled WGS sequence"/>
</dbReference>
<keyword evidence="9" id="KW-0547">Nucleotide-binding</keyword>
<name>K6ZDL0_9ALTE</name>
<dbReference type="Pfam" id="PF02687">
    <property type="entry name" value="FtsX"/>
    <property type="match status" value="1"/>
</dbReference>
<evidence type="ECO:0000256" key="5">
    <source>
        <dbReference type="ARBA" id="ARBA00023136"/>
    </source>
</evidence>
<evidence type="ECO:0000259" key="7">
    <source>
        <dbReference type="Pfam" id="PF02687"/>
    </source>
</evidence>
<evidence type="ECO:0000259" key="8">
    <source>
        <dbReference type="Pfam" id="PF12704"/>
    </source>
</evidence>
<evidence type="ECO:0000256" key="6">
    <source>
        <dbReference type="SAM" id="Phobius"/>
    </source>
</evidence>
<evidence type="ECO:0000256" key="2">
    <source>
        <dbReference type="ARBA" id="ARBA00022475"/>
    </source>
</evidence>
<dbReference type="GO" id="GO:0005886">
    <property type="term" value="C:plasma membrane"/>
    <property type="evidence" value="ECO:0007669"/>
    <property type="project" value="UniProtKB-SubCell"/>
</dbReference>
<dbReference type="InterPro" id="IPR050250">
    <property type="entry name" value="Macrolide_Exporter_MacB"/>
</dbReference>
<keyword evidence="3 6" id="KW-0812">Transmembrane</keyword>
<keyword evidence="5 6" id="KW-0472">Membrane</keyword>
<feature type="domain" description="ABC3 transporter permease C-terminal" evidence="7">
    <location>
        <begin position="297"/>
        <end position="406"/>
    </location>
</feature>
<dbReference type="GO" id="GO:0022857">
    <property type="term" value="F:transmembrane transporter activity"/>
    <property type="evidence" value="ECO:0007669"/>
    <property type="project" value="TreeGrafter"/>
</dbReference>
<comment type="subcellular location">
    <subcellularLocation>
        <location evidence="1">Cell membrane</location>
        <topology evidence="1">Multi-pass membrane protein</topology>
    </subcellularLocation>
</comment>
<evidence type="ECO:0000256" key="4">
    <source>
        <dbReference type="ARBA" id="ARBA00022989"/>
    </source>
</evidence>
<keyword evidence="2" id="KW-1003">Cell membrane</keyword>
<dbReference type="PANTHER" id="PTHR30572">
    <property type="entry name" value="MEMBRANE COMPONENT OF TRANSPORTER-RELATED"/>
    <property type="match status" value="1"/>
</dbReference>
<dbReference type="PANTHER" id="PTHR30572:SF18">
    <property type="entry name" value="ABC-TYPE MACROLIDE FAMILY EXPORT SYSTEM PERMEASE COMPONENT 2"/>
    <property type="match status" value="1"/>
</dbReference>
<keyword evidence="9" id="KW-0067">ATP-binding</keyword>
<dbReference type="GO" id="GO:0005524">
    <property type="term" value="F:ATP binding"/>
    <property type="evidence" value="ECO:0007669"/>
    <property type="project" value="UniProtKB-KW"/>
</dbReference>
<organism evidence="9 10">
    <name type="scientific">Paraglaciecola polaris LMG 21857</name>
    <dbReference type="NCBI Taxonomy" id="1129793"/>
    <lineage>
        <taxon>Bacteria</taxon>
        <taxon>Pseudomonadati</taxon>
        <taxon>Pseudomonadota</taxon>
        <taxon>Gammaproteobacteria</taxon>
        <taxon>Alteromonadales</taxon>
        <taxon>Alteromonadaceae</taxon>
        <taxon>Paraglaciecola</taxon>
    </lineage>
</organism>
<gene>
    <name evidence="9" type="ORF">GPLA_3291</name>
</gene>
<feature type="transmembrane region" description="Helical" evidence="6">
    <location>
        <begin position="384"/>
        <end position="408"/>
    </location>
</feature>
<protein>
    <submittedName>
        <fullName evidence="9">ABC transporter ATP-binding protein</fullName>
    </submittedName>
</protein>
<feature type="transmembrane region" description="Helical" evidence="6">
    <location>
        <begin position="293"/>
        <end position="317"/>
    </location>
</feature>
<sequence length="418" mass="46489">MHSILTMLTIALGIAACTITLTLVNSMSSNPIAHKSGQLFRVQLDNWDPNQAAISPDLPPEFVTWTDARNVVQARQAKRQSASAITWGMVNPAEQGLTPFLALMRVTSKDFFPMFDVPFLYGAGWDENAEQNNDYVVVLSKETNQRVFHGANSVGQTLTMLGATFTVVGVLNDWHLSPKFYDMSYGAFSDPEEMYLPLELKAVFELPHGGITSCWKAVESERYDAFMHSECTNFQLWVELDNPQQKSQFADYLTQYVQQQKSLGRFPRPLNNRLLNVAQWLEYKQVVKQDVQIMFWLSIMFLLVCLINAASLLSAKLHTKHSEIGLRRALGANFSQIVMQYSLEVVFIGLCGGLIGIILALVGLQGVASLYAGYGRLIELDIPIALSVILLAVMGTIIAGLVPVYTACRPVLATQLKQ</sequence>
<accession>K6ZDL0</accession>
<keyword evidence="10" id="KW-1185">Reference proteome</keyword>
<proteinExistence type="predicted"/>